<dbReference type="GO" id="GO:0000724">
    <property type="term" value="P:double-strand break repair via homologous recombination"/>
    <property type="evidence" value="ECO:0007669"/>
    <property type="project" value="TreeGrafter"/>
</dbReference>
<dbReference type="SUPFAM" id="SSF52540">
    <property type="entry name" value="P-loop containing nucleoside triphosphate hydrolases"/>
    <property type="match status" value="1"/>
</dbReference>
<feature type="compositionally biased region" description="Basic and acidic residues" evidence="6">
    <location>
        <begin position="219"/>
        <end position="248"/>
    </location>
</feature>
<evidence type="ECO:0000313" key="10">
    <source>
        <dbReference type="Proteomes" id="UP000031186"/>
    </source>
</evidence>
<evidence type="ECO:0000256" key="5">
    <source>
        <dbReference type="ARBA" id="ARBA00034808"/>
    </source>
</evidence>
<evidence type="ECO:0000313" key="9">
    <source>
        <dbReference type="EMBL" id="KID67003.1"/>
    </source>
</evidence>
<dbReference type="Pfam" id="PF00270">
    <property type="entry name" value="DEAD"/>
    <property type="match status" value="1"/>
</dbReference>
<name>A0A0B4F8Y5_METAF</name>
<dbReference type="SMART" id="SM00490">
    <property type="entry name" value="HELICc"/>
    <property type="match status" value="1"/>
</dbReference>
<evidence type="ECO:0000256" key="4">
    <source>
        <dbReference type="ARBA" id="ARBA00034617"/>
    </source>
</evidence>
<evidence type="ECO:0000256" key="1">
    <source>
        <dbReference type="ARBA" id="ARBA00005446"/>
    </source>
</evidence>
<comment type="caution">
    <text evidence="9">The sequence shown here is derived from an EMBL/GenBank/DDBJ whole genome shotgun (WGS) entry which is preliminary data.</text>
</comment>
<evidence type="ECO:0000256" key="2">
    <source>
        <dbReference type="ARBA" id="ARBA00022741"/>
    </source>
</evidence>
<feature type="compositionally biased region" description="Polar residues" evidence="6">
    <location>
        <begin position="151"/>
        <end position="174"/>
    </location>
</feature>
<feature type="region of interest" description="Disordered" evidence="6">
    <location>
        <begin position="151"/>
        <end position="251"/>
    </location>
</feature>
<comment type="catalytic activity">
    <reaction evidence="4">
        <text>Couples ATP hydrolysis with the unwinding of duplex DNA by translocating in the 3'-5' direction.</text>
        <dbReference type="EC" id="5.6.2.4"/>
    </reaction>
</comment>
<dbReference type="GO" id="GO:0043138">
    <property type="term" value="F:3'-5' DNA helicase activity"/>
    <property type="evidence" value="ECO:0007669"/>
    <property type="project" value="UniProtKB-EC"/>
</dbReference>
<evidence type="ECO:0000259" key="7">
    <source>
        <dbReference type="PROSITE" id="PS51192"/>
    </source>
</evidence>
<feature type="region of interest" description="Disordered" evidence="6">
    <location>
        <begin position="1485"/>
        <end position="1517"/>
    </location>
</feature>
<feature type="compositionally biased region" description="Acidic residues" evidence="6">
    <location>
        <begin position="190"/>
        <end position="213"/>
    </location>
</feature>
<dbReference type="GO" id="GO:0009378">
    <property type="term" value="F:four-way junction helicase activity"/>
    <property type="evidence" value="ECO:0007669"/>
    <property type="project" value="TreeGrafter"/>
</dbReference>
<feature type="region of interest" description="Disordered" evidence="6">
    <location>
        <begin position="1396"/>
        <end position="1429"/>
    </location>
</feature>
<dbReference type="Pfam" id="PF00271">
    <property type="entry name" value="Helicase_C"/>
    <property type="match status" value="1"/>
</dbReference>
<keyword evidence="10" id="KW-1185">Reference proteome</keyword>
<organism evidence="9 10">
    <name type="scientific">Metarhizium anisopliae (strain ARSEF 549)</name>
    <dbReference type="NCBI Taxonomy" id="3151832"/>
    <lineage>
        <taxon>Eukaryota</taxon>
        <taxon>Fungi</taxon>
        <taxon>Dikarya</taxon>
        <taxon>Ascomycota</taxon>
        <taxon>Pezizomycotina</taxon>
        <taxon>Sordariomycetes</taxon>
        <taxon>Hypocreomycetidae</taxon>
        <taxon>Hypocreales</taxon>
        <taxon>Clavicipitaceae</taxon>
        <taxon>Metarhizium</taxon>
    </lineage>
</organism>
<dbReference type="PROSITE" id="PS51192">
    <property type="entry name" value="HELICASE_ATP_BIND_1"/>
    <property type="match status" value="1"/>
</dbReference>
<feature type="compositionally biased region" description="Acidic residues" evidence="6">
    <location>
        <begin position="1156"/>
        <end position="1167"/>
    </location>
</feature>
<dbReference type="InterPro" id="IPR014001">
    <property type="entry name" value="Helicase_ATP-bd"/>
</dbReference>
<feature type="region of interest" description="Disordered" evidence="6">
    <location>
        <begin position="762"/>
        <end position="794"/>
    </location>
</feature>
<feature type="domain" description="Helicase C-terminal" evidence="8">
    <location>
        <begin position="1752"/>
        <end position="1919"/>
    </location>
</feature>
<dbReference type="EMBL" id="AZNF01000004">
    <property type="protein sequence ID" value="KID67003.1"/>
    <property type="molecule type" value="Genomic_DNA"/>
</dbReference>
<dbReference type="PROSITE" id="PS51194">
    <property type="entry name" value="HELICASE_CTER"/>
    <property type="match status" value="1"/>
</dbReference>
<dbReference type="GO" id="GO:0003676">
    <property type="term" value="F:nucleic acid binding"/>
    <property type="evidence" value="ECO:0007669"/>
    <property type="project" value="InterPro"/>
</dbReference>
<dbReference type="InterPro" id="IPR001650">
    <property type="entry name" value="Helicase_C-like"/>
</dbReference>
<dbReference type="GO" id="GO:0005737">
    <property type="term" value="C:cytoplasm"/>
    <property type="evidence" value="ECO:0007669"/>
    <property type="project" value="TreeGrafter"/>
</dbReference>
<dbReference type="VEuPathDB" id="FungiDB:MAN_03761"/>
<evidence type="ECO:0000256" key="3">
    <source>
        <dbReference type="ARBA" id="ARBA00022840"/>
    </source>
</evidence>
<dbReference type="Gene3D" id="3.40.50.300">
    <property type="entry name" value="P-loop containing nucleotide triphosphate hydrolases"/>
    <property type="match status" value="2"/>
</dbReference>
<dbReference type="GO" id="GO:0005694">
    <property type="term" value="C:chromosome"/>
    <property type="evidence" value="ECO:0007669"/>
    <property type="project" value="TreeGrafter"/>
</dbReference>
<dbReference type="Proteomes" id="UP000031186">
    <property type="component" value="Unassembled WGS sequence"/>
</dbReference>
<proteinExistence type="inferred from homology"/>
<evidence type="ECO:0000259" key="8">
    <source>
        <dbReference type="PROSITE" id="PS51194"/>
    </source>
</evidence>
<evidence type="ECO:0000256" key="6">
    <source>
        <dbReference type="SAM" id="MobiDB-lite"/>
    </source>
</evidence>
<reference evidence="9 10" key="1">
    <citation type="journal article" date="2014" name="Proc. Natl. Acad. Sci. U.S.A.">
        <title>Trajectory and genomic determinants of fungal-pathogen speciation and host adaptation.</title>
        <authorList>
            <person name="Hu X."/>
            <person name="Xiao G."/>
            <person name="Zheng P."/>
            <person name="Shang Y."/>
            <person name="Su Y."/>
            <person name="Zhang X."/>
            <person name="Liu X."/>
            <person name="Zhan S."/>
            <person name="St Leger R.J."/>
            <person name="Wang C."/>
        </authorList>
    </citation>
    <scope>NUCLEOTIDE SEQUENCE [LARGE SCALE GENOMIC DNA]</scope>
    <source>
        <strain evidence="9 10">ARSEF 549</strain>
    </source>
</reference>
<dbReference type="GO" id="GO:0005524">
    <property type="term" value="F:ATP binding"/>
    <property type="evidence" value="ECO:0007669"/>
    <property type="project" value="UniProtKB-KW"/>
</dbReference>
<gene>
    <name evidence="9" type="ORF">MAN_03761</name>
</gene>
<feature type="non-terminal residue" evidence="9">
    <location>
        <position position="1"/>
    </location>
</feature>
<sequence>MYGNARRGTLLALTQLPNSKPLEIRWGRSLELESWTFPLQDEHKLSCLMNVVDLMLDRCEETVRHTSRPILCWLRSMDPESHNMKPFKIVARDSSSRKYRKYWKRCITFVFRHCLLPENTREKLVCVTKQQHIVQQARAIWDNRAWGHINTSSGRLPMNKTNPNQDRSSNTIQDAPSVKDDESNSGFGSDDIDDTEYETEDETEDETDDETEGSEITSENEHEGSSRGNEGHYKEDSSSNRGGSRKDNNTTFTLHPATIELVELVFQLSISISTERYTNGHPLSTLLIYFTGILGFSSNAKRFLLAKEYTPILSGLIYTQRLLFLEYALPLQKYGYIQHQKRPQTGQIQCFRAIRDRYMVIGAETPLDELQALLSYGRVIARTEPPSFLLRWSDDGETVFHEDKFSLSMANFRRLAEYFIAAAEKLTDVLMLEVKALINLGDIKDDLTNIEAGFSFLLHPSNGLENAHLQLLTSAITNYRSGLCRDGEWNWPAVAAYRKRVEALDEFIAGGMFSAGGQSPRSEELLQVECENGPSTNRGIYLWNGSVIYIVRHHKAKHVTNREFNVVRFLPARLGIVMVKYLAYIRRFNDILHREQLNCHRSTWQSGHRPLQRGITYGLDGAYPSRLQPALLRAYEWASTRWHEFLHQPSKISPRTCLLAEPQSASTAKRSISSLDMAPTPKRQALSQGVINGLTVHDGLACEDFEQCRFASISRKRLKVHCKEEHQWKVSKAKPTHWRKVKLQTFFTVPGSAVHYFCVTETGGQEGSPDDGDGKGRGGSGSREGSNGTKHDDHHLVTKIKDQWQHDQGRQEDLQRVLAEGILRHETTNWLNRTGWSTHFNGLDLREIHLYSRMPGPEDDALRRLTANLDQLFFGRCIAGLASMPLMTRLLLASPHPGDAHCRPFGPLQEKTSMERYLAYWKRFLCYCLNVLSLDEATLRKEHGFGFTSDQRAGLQRLWDHLRDDGVSDKALQEELLQLSAGFWMQRLPGDPFESPLWHFIAVLGIDGESGQLRPGYLFTYVLAGLVYVGRALLGEWAIPTRERAGMADLEKRFGDVRLAWLCKAGYSPMGYTLSLLLYGRKIARETGSRLMVSWSRAGDVMYYMGKPVSMDSIRGMVAEMTADAENLLWNSLMFKTAKAMGQSGSNGGDCISHDNDDDDDDDGDDGDNVRFTIPLADIEDDLTHTQRGRSFIHSNGLDGRQYEMLEDIISGSRKREFLDGKGEWRWPGIQKYLKLVKKFEELLLLLAHITGGQPSRGEEITGLRLVNGINRDRNVFVIDGEVVLVTQYHKSQAHFDSPRVVPRFLPARVGQLMAMYIIYIRPLTDRWEAERWAAHDQMSPASDFIWHRKDGTPWESTQLSAALASRTEHYMGVRITLRDWRHIAIAISKKHARQRGGAKADFEDDEDSDDDAENYETPDDLAASHSTKTGNNYGVTIDVLKRLTAESLEVFGQVSHRWHRFLGCGGEVCTPQLVQTPAAAVGAGPKRKLEAGTAHDSSDGVGGGSAPAAPGKKRPRVLALERRPALESRDHHVPGEVEDRVILRALRAVLRDDSARFRSPQQKDAVIAAATGQSPVVAVLPTGGGKSLVFMVPAMLSGSGVTVVVAPFAKLKTQLVQRCIDAGLDCKMWPEARESWPRVTIVAAETASSEDFLRWAADLSVRGRLDRIVVDECHLTFTAADEYRNKLRALAQLRNLACPFVFLTGTLPPLRQREFEEAMLLQNPLYIRASSHRVNARYAVRRVKTGQGIMEVKRLVEAWQQGGNDNGNKPVPVKKGVIYCLSHAKCRALARQLGCHYYHALREDSDSQFAAQREAGFQSWVQGESPYIVATAALGTGIDIPGITHVVHLDAPHSIIDYAQESGRAGRAGEETMAELVVEEKDWPAGDAATDRFVELKRREVNSLIRTQGCRRRVLGQCLDGDPRDCKGISAVLCDNCQRDELKWKSELSSQGLVMSREYTKRAARGMEQLLSALEEIEELGGKLGCRMCWMFEGAKEARHQWHTCKRTDECLSFLSCMDFQGKINYRRDPQARFLSCFYCHLTQRLCVDGYQTKGATCRWKHVILPLALASTTEPALWDGIQTKLAGREFKGLGDYQDWLGRKHPELVCGQEMTNAMAVFNLILAWRREENVT</sequence>
<dbReference type="EC" id="5.6.2.4" evidence="5"/>
<keyword evidence="2" id="KW-0547">Nucleotide-binding</keyword>
<keyword evidence="9" id="KW-0378">Hydrolase</keyword>
<feature type="compositionally biased region" description="Acidic residues" evidence="6">
    <location>
        <begin position="1403"/>
        <end position="1420"/>
    </location>
</feature>
<keyword evidence="3" id="KW-0067">ATP-binding</keyword>
<feature type="region of interest" description="Disordered" evidence="6">
    <location>
        <begin position="1145"/>
        <end position="1167"/>
    </location>
</feature>
<dbReference type="PANTHER" id="PTHR13710:SF154">
    <property type="entry name" value="RECQ HELICASE, PUTATIVE (AFU_ORTHOLOGUE AFUA_6G14720)-RELATED"/>
    <property type="match status" value="1"/>
</dbReference>
<dbReference type="OrthoDB" id="3522001at2759"/>
<accession>A0A0B4F8Y5</accession>
<dbReference type="InterPro" id="IPR027417">
    <property type="entry name" value="P-loop_NTPase"/>
</dbReference>
<feature type="domain" description="Helicase ATP-binding" evidence="7">
    <location>
        <begin position="1568"/>
        <end position="1726"/>
    </location>
</feature>
<protein>
    <recommendedName>
        <fullName evidence="5">DNA 3'-5' helicase</fullName>
        <ecNumber evidence="5">5.6.2.4</ecNumber>
    </recommendedName>
</protein>
<dbReference type="PANTHER" id="PTHR13710">
    <property type="entry name" value="DNA HELICASE RECQ FAMILY MEMBER"/>
    <property type="match status" value="1"/>
</dbReference>
<dbReference type="InterPro" id="IPR011545">
    <property type="entry name" value="DEAD/DEAH_box_helicase_dom"/>
</dbReference>
<dbReference type="SMART" id="SM00487">
    <property type="entry name" value="DEXDc"/>
    <property type="match status" value="1"/>
</dbReference>
<keyword evidence="9" id="KW-0347">Helicase</keyword>
<dbReference type="HOGENOM" id="CLU_000514_0_0_1"/>
<comment type="similarity">
    <text evidence="1">Belongs to the helicase family. RecQ subfamily.</text>
</comment>